<dbReference type="PROSITE" id="PS50911">
    <property type="entry name" value="CHAP"/>
    <property type="match status" value="1"/>
</dbReference>
<sequence length="353" mass="38639">MSKLGNLAKTVIKAKTKVIKWKIMLWVAVALLLITLPIVLLTSIILLVGDNENKDLGGYTVNGQCTVSGGTVSDKGVDFFEENAKGGALEGKGDYIIKSAKKHKIDPKIFIAIISHETGYGKSELVKTHNNPAGLMGDGDPFKFDTIEEGIDAAAKNLYDLYFSEGLNTVDKIQKKYAPIGVANDPNDLNSNWAPTIKKIMKSYDGKDSKKDCSSNSGGKDIKFNGKLPGWSNSSPGKNNLYTAGQCTWYAYGIRQKMGKPVSTFWGDAHNWNDRAKQEGYKVNKTAKPGALFIAEKGAGGHDNYYGHVAIVIGVSDNGNKFKISEMNWEGEYKVNERTVTMTDGYSFIHDKE</sequence>
<dbReference type="Gene3D" id="1.10.530.10">
    <property type="match status" value="1"/>
</dbReference>
<evidence type="ECO:0000256" key="2">
    <source>
        <dbReference type="SAM" id="Phobius"/>
    </source>
</evidence>
<keyword evidence="2" id="KW-1133">Transmembrane helix</keyword>
<geneLocation type="plasmid" evidence="4">
    <name>pSAM13-0401</name>
</geneLocation>
<feature type="domain" description="Peptidase C51" evidence="3">
    <location>
        <begin position="222"/>
        <end position="350"/>
    </location>
</feature>
<proteinExistence type="inferred from homology"/>
<dbReference type="Pfam" id="PF01832">
    <property type="entry name" value="Glucosaminidase"/>
    <property type="match status" value="1"/>
</dbReference>
<dbReference type="Pfam" id="PF05257">
    <property type="entry name" value="CHAP"/>
    <property type="match status" value="1"/>
</dbReference>
<dbReference type="GO" id="GO:0004040">
    <property type="term" value="F:amidase activity"/>
    <property type="evidence" value="ECO:0007669"/>
    <property type="project" value="InterPro"/>
</dbReference>
<organism evidence="4">
    <name type="scientific">Staphylococcus aureus</name>
    <dbReference type="NCBI Taxonomy" id="1280"/>
    <lineage>
        <taxon>Bacteria</taxon>
        <taxon>Bacillati</taxon>
        <taxon>Bacillota</taxon>
        <taxon>Bacilli</taxon>
        <taxon>Bacillales</taxon>
        <taxon>Staphylococcaceae</taxon>
        <taxon>Staphylococcus</taxon>
    </lineage>
</organism>
<dbReference type="EMBL" id="KU510528">
    <property type="protein sequence ID" value="AMN16456.1"/>
    <property type="molecule type" value="Genomic_DNA"/>
</dbReference>
<dbReference type="InterPro" id="IPR038765">
    <property type="entry name" value="Papain-like_cys_pep_sf"/>
</dbReference>
<keyword evidence="2" id="KW-0472">Membrane</keyword>
<keyword evidence="4" id="KW-0614">Plasmid</keyword>
<name>A0A127E5U7_STAAU</name>
<dbReference type="SUPFAM" id="SSF54001">
    <property type="entry name" value="Cysteine proteinases"/>
    <property type="match status" value="1"/>
</dbReference>
<dbReference type="AlphaFoldDB" id="A0A127E5U7"/>
<keyword evidence="2" id="KW-0812">Transmembrane</keyword>
<comment type="similarity">
    <text evidence="1">In the N-terminal section; belongs to the N-acetylmuramoyl-L-alanine amidase 2 family.</text>
</comment>
<evidence type="ECO:0000259" key="3">
    <source>
        <dbReference type="PROSITE" id="PS50911"/>
    </source>
</evidence>
<dbReference type="Gene3D" id="3.90.1720.10">
    <property type="entry name" value="endopeptidase domain like (from Nostoc punctiforme)"/>
    <property type="match status" value="1"/>
</dbReference>
<evidence type="ECO:0000256" key="1">
    <source>
        <dbReference type="ARBA" id="ARBA00006088"/>
    </source>
</evidence>
<dbReference type="RefSeq" id="WP_172687242.1">
    <property type="nucleotide sequence ID" value="NZ_KU510528.1"/>
</dbReference>
<feature type="transmembrane region" description="Helical" evidence="2">
    <location>
        <begin position="23"/>
        <end position="48"/>
    </location>
</feature>
<accession>A0A127E5U7</accession>
<dbReference type="InterPro" id="IPR002901">
    <property type="entry name" value="MGlyc_endo_b_GlcNAc-like_dom"/>
</dbReference>
<reference evidence="4" key="1">
    <citation type="journal article" date="2016" name="Antimicrob. Agents Chemother.">
        <title>First Report of cfr-Carrying Plasmids in the Pandemic Sequence Type 22 Methicillin-Resistant Staphylococcus aureus Staphylococcal Cassette Chromosome mec Type IV Clone.</title>
        <authorList>
            <person name="Shore A.C."/>
            <person name="Lazaris A."/>
            <person name="Kinnevey P.M."/>
            <person name="Brennan O.M."/>
            <person name="Brennan G.I."/>
            <person name="O'Connell B."/>
            <person name="Fessler A.T."/>
            <person name="Schwarz S."/>
            <person name="Coleman D.C."/>
        </authorList>
    </citation>
    <scope>NUCLEOTIDE SEQUENCE</scope>
    <source>
        <strain evidence="4">M13/0401</strain>
        <plasmid evidence="4">pSAM13-0401</plasmid>
    </source>
</reference>
<evidence type="ECO:0000313" key="4">
    <source>
        <dbReference type="EMBL" id="AMN16456.1"/>
    </source>
</evidence>
<dbReference type="InterPro" id="IPR007921">
    <property type="entry name" value="CHAP_dom"/>
</dbReference>
<protein>
    <submittedName>
        <fullName evidence="4">Secretory antigen SsaA-like protein transposon-related protein</fullName>
    </submittedName>
</protein>